<name>A0ABP9C6Y0_9ACTN</name>
<feature type="region of interest" description="Disordered" evidence="1">
    <location>
        <begin position="351"/>
        <end position="406"/>
    </location>
</feature>
<feature type="compositionally biased region" description="Acidic residues" evidence="1">
    <location>
        <begin position="381"/>
        <end position="390"/>
    </location>
</feature>
<evidence type="ECO:0000313" key="3">
    <source>
        <dbReference type="Proteomes" id="UP001500839"/>
    </source>
</evidence>
<feature type="region of interest" description="Disordered" evidence="1">
    <location>
        <begin position="207"/>
        <end position="271"/>
    </location>
</feature>
<accession>A0ABP9C6Y0</accession>
<evidence type="ECO:0000313" key="2">
    <source>
        <dbReference type="EMBL" id="GAA4803934.1"/>
    </source>
</evidence>
<dbReference type="EMBL" id="BAABKQ010000001">
    <property type="protein sequence ID" value="GAA4803934.1"/>
    <property type="molecule type" value="Genomic_DNA"/>
</dbReference>
<feature type="compositionally biased region" description="Low complexity" evidence="1">
    <location>
        <begin position="177"/>
        <end position="189"/>
    </location>
</feature>
<dbReference type="Proteomes" id="UP001500839">
    <property type="component" value="Unassembled WGS sequence"/>
</dbReference>
<dbReference type="InterPro" id="IPR051321">
    <property type="entry name" value="PHA/PHB_synthase"/>
</dbReference>
<evidence type="ECO:0000256" key="1">
    <source>
        <dbReference type="SAM" id="MobiDB-lite"/>
    </source>
</evidence>
<dbReference type="RefSeq" id="WP_345601988.1">
    <property type="nucleotide sequence ID" value="NZ_BAABKQ010000001.1"/>
</dbReference>
<dbReference type="PANTHER" id="PTHR36837">
    <property type="entry name" value="POLY(3-HYDROXYALKANOATE) POLYMERASE SUBUNIT PHAC"/>
    <property type="match status" value="1"/>
</dbReference>
<sequence>MHTKYLRDFTSAVYIVGAEVDHIVPWRSSYKSARLYGKDARYVLSNGGHIADIVNPPSRKSRCKALGAPDAAEIEALPDSAEGWAEKATHTDRRWWENWAQWGSARGGDAGPAAHGQCDAPAAGGSTRHVRPQLSARPGGPPGRTPHGQESAMTDPAPREAPEGGDAPGKGARARARLSSLAGSARASAGPAIKGVGKYVGDARARRRAARGAAGQGAGDIAQPGAPDRSSPAAEAADTARRPDAPSSQAQSPQTPAAQEQPHRTAAAALDTGKRLGVTALGAGWKAGTAAVGVGRKAGSAALGAGKKAGLAGVDAYEKSVETAMETQKKMFGSTGISAVDDAVASHTTRIGETTAGAAKAARGVLGGDAASAQEDRGAADEDTPGDEDGPGTRDGTRGAVTPDRR</sequence>
<protein>
    <submittedName>
        <fullName evidence="2">Uncharacterized protein</fullName>
    </submittedName>
</protein>
<gene>
    <name evidence="2" type="ORF">GCM10023353_02880</name>
</gene>
<feature type="compositionally biased region" description="Low complexity" evidence="1">
    <location>
        <begin position="245"/>
        <end position="260"/>
    </location>
</feature>
<proteinExistence type="predicted"/>
<feature type="region of interest" description="Disordered" evidence="1">
    <location>
        <begin position="103"/>
        <end position="189"/>
    </location>
</feature>
<reference evidence="3" key="1">
    <citation type="journal article" date="2019" name="Int. J. Syst. Evol. Microbiol.">
        <title>The Global Catalogue of Microorganisms (GCM) 10K type strain sequencing project: providing services to taxonomists for standard genome sequencing and annotation.</title>
        <authorList>
            <consortium name="The Broad Institute Genomics Platform"/>
            <consortium name="The Broad Institute Genome Sequencing Center for Infectious Disease"/>
            <person name="Wu L."/>
            <person name="Ma J."/>
        </authorList>
    </citation>
    <scope>NUCLEOTIDE SEQUENCE [LARGE SCALE GENOMIC DNA]</scope>
    <source>
        <strain evidence="3">JCM 18542</strain>
    </source>
</reference>
<dbReference type="PANTHER" id="PTHR36837:SF5">
    <property type="entry name" value="POLY-3-HYDROXYBUTYRATE SYNTHASE"/>
    <property type="match status" value="1"/>
</dbReference>
<feature type="compositionally biased region" description="Basic and acidic residues" evidence="1">
    <location>
        <begin position="391"/>
        <end position="406"/>
    </location>
</feature>
<organism evidence="2 3">
    <name type="scientific">Tomitella cavernea</name>
    <dbReference type="NCBI Taxonomy" id="1387982"/>
    <lineage>
        <taxon>Bacteria</taxon>
        <taxon>Bacillati</taxon>
        <taxon>Actinomycetota</taxon>
        <taxon>Actinomycetes</taxon>
        <taxon>Mycobacteriales</taxon>
        <taxon>Tomitella</taxon>
    </lineage>
</organism>
<keyword evidence="3" id="KW-1185">Reference proteome</keyword>
<comment type="caution">
    <text evidence="2">The sequence shown here is derived from an EMBL/GenBank/DDBJ whole genome shotgun (WGS) entry which is preliminary data.</text>
</comment>